<evidence type="ECO:0000256" key="2">
    <source>
        <dbReference type="SAM" id="Phobius"/>
    </source>
</evidence>
<reference evidence="3 4" key="1">
    <citation type="submission" date="2020-01" db="EMBL/GenBank/DDBJ databases">
        <authorList>
            <consortium name="DOE Joint Genome Institute"/>
            <person name="Haridas S."/>
            <person name="Albert R."/>
            <person name="Binder M."/>
            <person name="Bloem J."/>
            <person name="Labutti K."/>
            <person name="Salamov A."/>
            <person name="Andreopoulos B."/>
            <person name="Baker S.E."/>
            <person name="Barry K."/>
            <person name="Bills G."/>
            <person name="Bluhm B.H."/>
            <person name="Cannon C."/>
            <person name="Castanera R."/>
            <person name="Culley D.E."/>
            <person name="Daum C."/>
            <person name="Ezra D."/>
            <person name="Gonzalez J.B."/>
            <person name="Henrissat B."/>
            <person name="Kuo A."/>
            <person name="Liang C."/>
            <person name="Lipzen A."/>
            <person name="Lutzoni F."/>
            <person name="Magnuson J."/>
            <person name="Mondo S."/>
            <person name="Nolan M."/>
            <person name="Ohm R."/>
            <person name="Pangilinan J."/>
            <person name="Park H.-J.H."/>
            <person name="Ramirez L."/>
            <person name="Alfaro M."/>
            <person name="Sun H."/>
            <person name="Tritt A."/>
            <person name="Yoshinaga Y."/>
            <person name="Zwiers L.-H.L."/>
            <person name="Turgeon B.G."/>
            <person name="Goodwin S.B."/>
            <person name="Spatafora J.W."/>
            <person name="Crous P.W."/>
            <person name="Grigoriev I.V."/>
        </authorList>
    </citation>
    <scope>NUCLEOTIDE SEQUENCE [LARGE SCALE GENOMIC DNA]</scope>
    <source>
        <strain evidence="3 4">CBS 611.86</strain>
    </source>
</reference>
<evidence type="ECO:0000256" key="1">
    <source>
        <dbReference type="SAM" id="MobiDB-lite"/>
    </source>
</evidence>
<organism evidence="3 4">
    <name type="scientific">Massariosphaeria phaeospora</name>
    <dbReference type="NCBI Taxonomy" id="100035"/>
    <lineage>
        <taxon>Eukaryota</taxon>
        <taxon>Fungi</taxon>
        <taxon>Dikarya</taxon>
        <taxon>Ascomycota</taxon>
        <taxon>Pezizomycotina</taxon>
        <taxon>Dothideomycetes</taxon>
        <taxon>Pleosporomycetidae</taxon>
        <taxon>Pleosporales</taxon>
        <taxon>Pleosporales incertae sedis</taxon>
        <taxon>Massariosphaeria</taxon>
    </lineage>
</organism>
<keyword evidence="2" id="KW-0812">Transmembrane</keyword>
<dbReference type="OrthoDB" id="5381672at2759"/>
<proteinExistence type="predicted"/>
<feature type="transmembrane region" description="Helical" evidence="2">
    <location>
        <begin position="48"/>
        <end position="70"/>
    </location>
</feature>
<feature type="region of interest" description="Disordered" evidence="1">
    <location>
        <begin position="1"/>
        <end position="33"/>
    </location>
</feature>
<feature type="transmembrane region" description="Helical" evidence="2">
    <location>
        <begin position="564"/>
        <end position="587"/>
    </location>
</feature>
<protein>
    <submittedName>
        <fullName evidence="3">Uncharacterized protein</fullName>
    </submittedName>
</protein>
<feature type="region of interest" description="Disordered" evidence="1">
    <location>
        <begin position="384"/>
        <end position="421"/>
    </location>
</feature>
<sequence>MAQDDYKMRTLTEIPRNERPFPKSPDEQSKRSSITARETVITVLHTSLWPIVVFGFYAAVALASWIIICVSSKRPIRFTNSYYHVPNTAPRLEHIWSVNEKYIRTARIIQTIAVLLAIPVTSAMACVVYVQSNDLRKSLSLRKTLALADQGWASPAKVTRVGCLPLFIAFGLTIIGSISQILQSSLTEQEHIKVQGGRQGSTAVSDVLRLMEDKSNDGGILVHQLRALMESTTEDDYEGSLWNVTGVQSQPHYGRRSSSDVQYQPQYVPRISSFVEYVEIADEEFRRECRNETERGGFYAQYTHSSTDSDLRVEFNLTVCMTNDLRISPWKATRDRQDITETLYLNINTCGTTGSSESGVRYKSVASSSLGYFELPSAFNGNKAGPLLDKYPSTTEKHRKRTDDSQTLSSDSQTLCSREDNNTYSGNESIMATKNKGPLAAVVLALFAEGSFISKAMNHPSSFVTAPPFSELGNPGNCAILLPLTGFLGTGECIRADAVKQESRVYEHVRDFIRSFTSVCSVPGSLNSALFMSNKLWMSGSKTLAVEYDAGLDTFKPKISQAGIVAGSVFLALHLFGLLLLALYAAVMKP</sequence>
<feature type="compositionally biased region" description="Basic and acidic residues" evidence="1">
    <location>
        <begin position="1"/>
        <end position="30"/>
    </location>
</feature>
<evidence type="ECO:0000313" key="3">
    <source>
        <dbReference type="EMBL" id="KAF2866951.1"/>
    </source>
</evidence>
<evidence type="ECO:0000313" key="4">
    <source>
        <dbReference type="Proteomes" id="UP000481861"/>
    </source>
</evidence>
<keyword evidence="2" id="KW-0472">Membrane</keyword>
<dbReference type="EMBL" id="JAADJZ010000025">
    <property type="protein sequence ID" value="KAF2866951.1"/>
    <property type="molecule type" value="Genomic_DNA"/>
</dbReference>
<accession>A0A7C8I3D9</accession>
<gene>
    <name evidence="3" type="ORF">BDV95DRAFT_622590</name>
</gene>
<feature type="transmembrane region" description="Helical" evidence="2">
    <location>
        <begin position="164"/>
        <end position="182"/>
    </location>
</feature>
<feature type="compositionally biased region" description="Low complexity" evidence="1">
    <location>
        <begin position="405"/>
        <end position="415"/>
    </location>
</feature>
<comment type="caution">
    <text evidence="3">The sequence shown here is derived from an EMBL/GenBank/DDBJ whole genome shotgun (WGS) entry which is preliminary data.</text>
</comment>
<keyword evidence="4" id="KW-1185">Reference proteome</keyword>
<dbReference type="Proteomes" id="UP000481861">
    <property type="component" value="Unassembled WGS sequence"/>
</dbReference>
<dbReference type="AlphaFoldDB" id="A0A7C8I3D9"/>
<feature type="transmembrane region" description="Helical" evidence="2">
    <location>
        <begin position="108"/>
        <end position="130"/>
    </location>
</feature>
<keyword evidence="2" id="KW-1133">Transmembrane helix</keyword>
<name>A0A7C8I3D9_9PLEO</name>